<organism evidence="2 3">
    <name type="scientific">Gimesia fumaroli</name>
    <dbReference type="NCBI Taxonomy" id="2527976"/>
    <lineage>
        <taxon>Bacteria</taxon>
        <taxon>Pseudomonadati</taxon>
        <taxon>Planctomycetota</taxon>
        <taxon>Planctomycetia</taxon>
        <taxon>Planctomycetales</taxon>
        <taxon>Planctomycetaceae</taxon>
        <taxon>Gimesia</taxon>
    </lineage>
</organism>
<dbReference type="RefSeq" id="WP_198000805.1">
    <property type="nucleotide sequence ID" value="NZ_CP037452.1"/>
</dbReference>
<dbReference type="Proteomes" id="UP000318313">
    <property type="component" value="Chromosome"/>
</dbReference>
<dbReference type="InterPro" id="IPR001173">
    <property type="entry name" value="Glyco_trans_2-like"/>
</dbReference>
<proteinExistence type="predicted"/>
<dbReference type="Gene3D" id="3.90.550.10">
    <property type="entry name" value="Spore Coat Polysaccharide Biosynthesis Protein SpsA, Chain A"/>
    <property type="match status" value="1"/>
</dbReference>
<dbReference type="SUPFAM" id="SSF53448">
    <property type="entry name" value="Nucleotide-diphospho-sugar transferases"/>
    <property type="match status" value="2"/>
</dbReference>
<reference evidence="2 3" key="1">
    <citation type="submission" date="2019-03" db="EMBL/GenBank/DDBJ databases">
        <title>Deep-cultivation of Planctomycetes and their phenomic and genomic characterization uncovers novel biology.</title>
        <authorList>
            <person name="Wiegand S."/>
            <person name="Jogler M."/>
            <person name="Boedeker C."/>
            <person name="Pinto D."/>
            <person name="Vollmers J."/>
            <person name="Rivas-Marin E."/>
            <person name="Kohn T."/>
            <person name="Peeters S.H."/>
            <person name="Heuer A."/>
            <person name="Rast P."/>
            <person name="Oberbeckmann S."/>
            <person name="Bunk B."/>
            <person name="Jeske O."/>
            <person name="Meyerdierks A."/>
            <person name="Storesund J.E."/>
            <person name="Kallscheuer N."/>
            <person name="Luecker S."/>
            <person name="Lage O.M."/>
            <person name="Pohl T."/>
            <person name="Merkel B.J."/>
            <person name="Hornburger P."/>
            <person name="Mueller R.-W."/>
            <person name="Bruemmer F."/>
            <person name="Labrenz M."/>
            <person name="Spormann A.M."/>
            <person name="Op den Camp H."/>
            <person name="Overmann J."/>
            <person name="Amann R."/>
            <person name="Jetten M.S.M."/>
            <person name="Mascher T."/>
            <person name="Medema M.H."/>
            <person name="Devos D.P."/>
            <person name="Kaster A.-K."/>
            <person name="Ovreas L."/>
            <person name="Rohde M."/>
            <person name="Galperin M.Y."/>
            <person name="Jogler C."/>
        </authorList>
    </citation>
    <scope>NUCLEOTIDE SEQUENCE [LARGE SCALE GENOMIC DNA]</scope>
    <source>
        <strain evidence="2 3">Enr17</strain>
    </source>
</reference>
<name>A0A518IJL4_9PLAN</name>
<dbReference type="GO" id="GO:0016740">
    <property type="term" value="F:transferase activity"/>
    <property type="evidence" value="ECO:0007669"/>
    <property type="project" value="UniProtKB-KW"/>
</dbReference>
<dbReference type="Pfam" id="PF00535">
    <property type="entry name" value="Glycos_transf_2"/>
    <property type="match status" value="1"/>
</dbReference>
<sequence length="713" mass="81278">MIAECLAVEILLPDTPRAGQTEDISDRCADLELSTAIVEVLESIACLSRGETGAESTGSHQSRTVYSELCKWLPREQIQKSQCQLRLNLKGNLLTRHERLAELLELTGCQLEIYLQNTLPDFQAKYRQIQKLIERWQRSYDLDVSVQVLGNTAMSDDSKSLFRIGRPVDLSETGTLYFQYRDGSIQKADQTRSSQPVKRIHRSPQVVSADYDIDIFVPYFRNLQLVPQTIDSILWQAGVKPFIHLVNDCSREDDRPLFERYRHLDNVAWYKTKRNCGPYAIANSLFYHMKTAFIGIADSDDIYLPWHFATAISDIKEHHAQAWGSIMSQFLNPLESHLPRNVALPKNHPIADSGKNVGLPYPRLVNGTMVVRRDTFEALNGFNGNWHCAADTEFSQRVQFPSDANAEFEKTVHFSGETTALRRVCSNSLSNSDGRFGLKSPERDAIKAESIRRYELWKTQEKIEPRQYGTLDSQEDVLDSDYRISTARDSKVYACLTSIPRRVYALEKTIASLVDQVDGIKVHLNDYQFLPPFLKNPKIEVVHGDNSLMSCTKFLWADRLDGYILTCDDDLIYPPDYVERMRSAIDKYKCIACAHGSKLKPGIIDSYYKDRTVYDARLKVRETTFIDVPGTGVMGWHTDDVKLSMTDFDLPGMEDIAAYRAIYQHSYMAVVVAHPDGWFKSSTHKNDGGLYSESVRNDSKETEVINANKNHRV</sequence>
<gene>
    <name evidence="2" type="ORF">Enr17x_53570</name>
</gene>
<accession>A0A518IJL4</accession>
<evidence type="ECO:0000313" key="3">
    <source>
        <dbReference type="Proteomes" id="UP000318313"/>
    </source>
</evidence>
<feature type="domain" description="Glycosyltransferase 2-like" evidence="1">
    <location>
        <begin position="215"/>
        <end position="348"/>
    </location>
</feature>
<keyword evidence="2" id="KW-0808">Transferase</keyword>
<protein>
    <submittedName>
        <fullName evidence="2">Glycosyl transferase family 2</fullName>
    </submittedName>
</protein>
<dbReference type="InterPro" id="IPR029044">
    <property type="entry name" value="Nucleotide-diphossugar_trans"/>
</dbReference>
<dbReference type="EMBL" id="CP037452">
    <property type="protein sequence ID" value="QDV53283.1"/>
    <property type="molecule type" value="Genomic_DNA"/>
</dbReference>
<dbReference type="AlphaFoldDB" id="A0A518IJL4"/>
<dbReference type="KEGG" id="gfm:Enr17x_53570"/>
<keyword evidence="3" id="KW-1185">Reference proteome</keyword>
<evidence type="ECO:0000313" key="2">
    <source>
        <dbReference type="EMBL" id="QDV53283.1"/>
    </source>
</evidence>
<evidence type="ECO:0000259" key="1">
    <source>
        <dbReference type="Pfam" id="PF00535"/>
    </source>
</evidence>